<dbReference type="InterPro" id="IPR027817">
    <property type="entry name" value="Costars_dom"/>
</dbReference>
<dbReference type="GO" id="GO:0035025">
    <property type="term" value="P:positive regulation of Rho protein signal transduction"/>
    <property type="evidence" value="ECO:0007669"/>
    <property type="project" value="InterPro"/>
</dbReference>
<keyword evidence="4" id="KW-1185">Reference proteome</keyword>
<dbReference type="PANTHER" id="PTHR22739:SF21">
    <property type="entry name" value="ACTIN-BINDING RHO-ACTIVATING PROTEIN"/>
    <property type="match status" value="1"/>
</dbReference>
<proteinExistence type="predicted"/>
<dbReference type="GO" id="GO:0015031">
    <property type="term" value="P:protein transport"/>
    <property type="evidence" value="ECO:0007669"/>
    <property type="project" value="UniProtKB-KW"/>
</dbReference>
<dbReference type="PANTHER" id="PTHR22739">
    <property type="entry name" value="STRIATED MUSCLE ACTIVATOR OF RHO-DEPENDENT SIGNALING-RELATED"/>
    <property type="match status" value="1"/>
</dbReference>
<dbReference type="GO" id="GO:0045944">
    <property type="term" value="P:positive regulation of transcription by RNA polymerase II"/>
    <property type="evidence" value="ECO:0007669"/>
    <property type="project" value="TreeGrafter"/>
</dbReference>
<dbReference type="Pfam" id="PF14705">
    <property type="entry name" value="Costars"/>
    <property type="match status" value="1"/>
</dbReference>
<dbReference type="Ensembl" id="ENSSTUT00000081038.1">
    <property type="protein sequence ID" value="ENSSTUP00000076233.1"/>
    <property type="gene ID" value="ENSSTUG00000033463.1"/>
</dbReference>
<feature type="domain" description="Costars" evidence="2">
    <location>
        <begin position="285"/>
        <end position="361"/>
    </location>
</feature>
<dbReference type="OMA" id="PKRSECS"/>
<evidence type="ECO:0000313" key="3">
    <source>
        <dbReference type="Ensembl" id="ENSSTUP00000076233.1"/>
    </source>
</evidence>
<dbReference type="AlphaFoldDB" id="A0A674BY88"/>
<dbReference type="Proteomes" id="UP000472277">
    <property type="component" value="Chromosome 16"/>
</dbReference>
<reference evidence="3" key="1">
    <citation type="submission" date="2025-08" db="UniProtKB">
        <authorList>
            <consortium name="Ensembl"/>
        </authorList>
    </citation>
    <scope>IDENTIFICATION</scope>
</reference>
<dbReference type="InterPro" id="IPR038095">
    <property type="entry name" value="Costars_sf"/>
</dbReference>
<dbReference type="GO" id="GO:0003779">
    <property type="term" value="F:actin binding"/>
    <property type="evidence" value="ECO:0007669"/>
    <property type="project" value="UniProtKB-KW"/>
</dbReference>
<dbReference type="GO" id="GO:0005856">
    <property type="term" value="C:cytoskeleton"/>
    <property type="evidence" value="ECO:0007669"/>
    <property type="project" value="UniProtKB-SubCell"/>
</dbReference>
<organism evidence="3 4">
    <name type="scientific">Salmo trutta</name>
    <name type="common">Brown trout</name>
    <dbReference type="NCBI Taxonomy" id="8032"/>
    <lineage>
        <taxon>Eukaryota</taxon>
        <taxon>Metazoa</taxon>
        <taxon>Chordata</taxon>
        <taxon>Craniata</taxon>
        <taxon>Vertebrata</taxon>
        <taxon>Euteleostomi</taxon>
        <taxon>Actinopterygii</taxon>
        <taxon>Neopterygii</taxon>
        <taxon>Teleostei</taxon>
        <taxon>Protacanthopterygii</taxon>
        <taxon>Salmoniformes</taxon>
        <taxon>Salmonidae</taxon>
        <taxon>Salmoninae</taxon>
        <taxon>Salmo</taxon>
    </lineage>
</organism>
<dbReference type="Gene3D" id="1.10.10.1540">
    <property type="entry name" value="Costar domain"/>
    <property type="match status" value="1"/>
</dbReference>
<accession>A0A674BY88</accession>
<gene>
    <name evidence="3" type="primary">abraa</name>
</gene>
<feature type="region of interest" description="Disordered" evidence="1">
    <location>
        <begin position="123"/>
        <end position="182"/>
    </location>
</feature>
<sequence>MLPGAMMSTSQEDRPFVRAVRKIKCAAMVHSLAKSWQGWADENLVKQETIPSGWMPTSVIEDEEREKQNETKILVKTRVVEADTDSGSLIRTGEVTKSHMPKYSEYSTDLVCSIKDKIQMAPENANKPFLGNESPTRRRLGVRAQVHLGSQERKMGSRSSSLDTEDSGLGEEAGLSDNSDQSDLNQLKKQINRPKVQYHSFIGPSFCEAIHKNTKYTNQCNTVDTLQSRWQQWSQQHVEGQKLNPFSEEFDYEHAMAQRLQKGDEGYGRPKEGSKTAMRGDRAQKHVYKEMEELCWIVKDMGLKDKNGKSYITFGRLFDRYVKISDKVVGIVLRCRKHKMLDFEGEMLWKGQDDHVIITLRDVKED</sequence>
<dbReference type="GeneTree" id="ENSGT00940000166055"/>
<dbReference type="GO" id="GO:0030017">
    <property type="term" value="C:sarcomere"/>
    <property type="evidence" value="ECO:0007669"/>
    <property type="project" value="UniProtKB-SubCell"/>
</dbReference>
<reference evidence="3" key="2">
    <citation type="submission" date="2025-09" db="UniProtKB">
        <authorList>
            <consortium name="Ensembl"/>
        </authorList>
    </citation>
    <scope>IDENTIFICATION</scope>
</reference>
<evidence type="ECO:0000259" key="2">
    <source>
        <dbReference type="SMART" id="SM01283"/>
    </source>
</evidence>
<evidence type="ECO:0000313" key="4">
    <source>
        <dbReference type="Proteomes" id="UP000472277"/>
    </source>
</evidence>
<name>A0A674BY88_SALTR</name>
<dbReference type="InParanoid" id="A0A674BY88"/>
<dbReference type="SMART" id="SM01283">
    <property type="entry name" value="Costars"/>
    <property type="match status" value="1"/>
</dbReference>
<evidence type="ECO:0000256" key="1">
    <source>
        <dbReference type="SAM" id="MobiDB-lite"/>
    </source>
</evidence>
<dbReference type="InterPro" id="IPR026111">
    <property type="entry name" value="Abra"/>
</dbReference>
<protein>
    <submittedName>
        <fullName evidence="3">Actin-binding Rho-activating protein-like</fullName>
    </submittedName>
</protein>
<feature type="region of interest" description="Disordered" evidence="1">
    <location>
        <begin position="261"/>
        <end position="280"/>
    </location>
</feature>